<dbReference type="AlphaFoldDB" id="A0A9E5JU64"/>
<accession>A0A9E5JU64</accession>
<organism evidence="11 12">
    <name type="scientific">Microcella pacifica</name>
    <dbReference type="NCBI Taxonomy" id="2591847"/>
    <lineage>
        <taxon>Bacteria</taxon>
        <taxon>Bacillati</taxon>
        <taxon>Actinomycetota</taxon>
        <taxon>Actinomycetes</taxon>
        <taxon>Micrococcales</taxon>
        <taxon>Microbacteriaceae</taxon>
        <taxon>Microcella</taxon>
    </lineage>
</organism>
<keyword evidence="8" id="KW-0472">Membrane</keyword>
<dbReference type="SUPFAM" id="SSF50331">
    <property type="entry name" value="MOP-like"/>
    <property type="match status" value="1"/>
</dbReference>
<dbReference type="PROSITE" id="PS50893">
    <property type="entry name" value="ABC_TRANSPORTER_2"/>
    <property type="match status" value="1"/>
</dbReference>
<dbReference type="GO" id="GO:0043190">
    <property type="term" value="C:ATP-binding cassette (ABC) transporter complex"/>
    <property type="evidence" value="ECO:0007669"/>
    <property type="project" value="InterPro"/>
</dbReference>
<keyword evidence="1" id="KW-0813">Transport</keyword>
<evidence type="ECO:0000256" key="4">
    <source>
        <dbReference type="ARBA" id="ARBA00022741"/>
    </source>
</evidence>
<dbReference type="InterPro" id="IPR015853">
    <property type="entry name" value="ABC_transpr_FbpC"/>
</dbReference>
<name>A0A9E5JU64_9MICO</name>
<keyword evidence="7" id="KW-0406">Ion transport</keyword>
<feature type="domain" description="ABC transporter" evidence="10">
    <location>
        <begin position="5"/>
        <end position="236"/>
    </location>
</feature>
<evidence type="ECO:0000256" key="6">
    <source>
        <dbReference type="ARBA" id="ARBA00023004"/>
    </source>
</evidence>
<evidence type="ECO:0000313" key="11">
    <source>
        <dbReference type="EMBL" id="NHF62518.1"/>
    </source>
</evidence>
<dbReference type="SUPFAM" id="SSF52540">
    <property type="entry name" value="P-loop containing nucleoside triphosphate hydrolases"/>
    <property type="match status" value="1"/>
</dbReference>
<dbReference type="InterPro" id="IPR050093">
    <property type="entry name" value="ABC_SmlMolc_Importer"/>
</dbReference>
<dbReference type="InterPro" id="IPR027417">
    <property type="entry name" value="P-loop_NTPase"/>
</dbReference>
<evidence type="ECO:0000256" key="8">
    <source>
        <dbReference type="ARBA" id="ARBA00023136"/>
    </source>
</evidence>
<keyword evidence="3" id="KW-0410">Iron transport</keyword>
<reference evidence="11 12" key="1">
    <citation type="submission" date="2019-06" db="EMBL/GenBank/DDBJ databases">
        <authorList>
            <person name="De-Chao Zhang Q."/>
        </authorList>
    </citation>
    <scope>NUCLEOTIDE SEQUENCE [LARGE SCALE GENOMIC DNA]</scope>
    <source>
        <strain evidence="11 12">KN1116</strain>
    </source>
</reference>
<evidence type="ECO:0000259" key="10">
    <source>
        <dbReference type="PROSITE" id="PS50893"/>
    </source>
</evidence>
<dbReference type="InterPro" id="IPR008995">
    <property type="entry name" value="Mo/tungstate-bd_C_term_dom"/>
</dbReference>
<proteinExistence type="predicted"/>
<dbReference type="GO" id="GO:0015408">
    <property type="term" value="F:ABC-type ferric iron transporter activity"/>
    <property type="evidence" value="ECO:0007669"/>
    <property type="project" value="InterPro"/>
</dbReference>
<dbReference type="PANTHER" id="PTHR42781:SF4">
    <property type="entry name" value="SPERMIDINE_PUTRESCINE IMPORT ATP-BINDING PROTEIN POTA"/>
    <property type="match status" value="1"/>
</dbReference>
<dbReference type="RefSeq" id="WP_165638053.1">
    <property type="nucleotide sequence ID" value="NZ_JAVJPO010000002.1"/>
</dbReference>
<evidence type="ECO:0000256" key="2">
    <source>
        <dbReference type="ARBA" id="ARBA00022475"/>
    </source>
</evidence>
<gene>
    <name evidence="11" type="ORF">FK219_004575</name>
</gene>
<dbReference type="Proteomes" id="UP000818266">
    <property type="component" value="Unassembled WGS sequence"/>
</dbReference>
<dbReference type="Pfam" id="PF08402">
    <property type="entry name" value="TOBE_2"/>
    <property type="match status" value="1"/>
</dbReference>
<evidence type="ECO:0000256" key="9">
    <source>
        <dbReference type="ARBA" id="ARBA00066388"/>
    </source>
</evidence>
<keyword evidence="12" id="KW-1185">Reference proteome</keyword>
<keyword evidence="6" id="KW-0408">Iron</keyword>
<dbReference type="GO" id="GO:0016887">
    <property type="term" value="F:ATP hydrolysis activity"/>
    <property type="evidence" value="ECO:0007669"/>
    <property type="project" value="InterPro"/>
</dbReference>
<evidence type="ECO:0000256" key="3">
    <source>
        <dbReference type="ARBA" id="ARBA00022496"/>
    </source>
</evidence>
<dbReference type="EC" id="7.6.2.9" evidence="9"/>
<dbReference type="Pfam" id="PF00005">
    <property type="entry name" value="ABC_tran"/>
    <property type="match status" value="1"/>
</dbReference>
<dbReference type="EMBL" id="VIKT02000005">
    <property type="protein sequence ID" value="NHF62518.1"/>
    <property type="molecule type" value="Genomic_DNA"/>
</dbReference>
<keyword evidence="2" id="KW-1003">Cell membrane</keyword>
<reference evidence="11 12" key="2">
    <citation type="submission" date="2020-03" db="EMBL/GenBank/DDBJ databases">
        <title>Chryseoglobus sp. isolated from a deep-sea seamount.</title>
        <authorList>
            <person name="Zhang D.-C."/>
        </authorList>
    </citation>
    <scope>NUCLEOTIDE SEQUENCE [LARGE SCALE GENOMIC DNA]</scope>
    <source>
        <strain evidence="11 12">KN1116</strain>
    </source>
</reference>
<dbReference type="FunFam" id="3.40.50.300:FF:000425">
    <property type="entry name" value="Probable ABC transporter, ATP-binding subunit"/>
    <property type="match status" value="1"/>
</dbReference>
<keyword evidence="4" id="KW-0547">Nucleotide-binding</keyword>
<dbReference type="SMART" id="SM00382">
    <property type="entry name" value="AAA"/>
    <property type="match status" value="1"/>
</dbReference>
<keyword evidence="5 11" id="KW-0067">ATP-binding</keyword>
<evidence type="ECO:0000313" key="12">
    <source>
        <dbReference type="Proteomes" id="UP000818266"/>
    </source>
</evidence>
<evidence type="ECO:0000256" key="1">
    <source>
        <dbReference type="ARBA" id="ARBA00022448"/>
    </source>
</evidence>
<comment type="caution">
    <text evidence="11">The sequence shown here is derived from an EMBL/GenBank/DDBJ whole genome shotgun (WGS) entry which is preliminary data.</text>
</comment>
<dbReference type="InterPro" id="IPR003593">
    <property type="entry name" value="AAA+_ATPase"/>
</dbReference>
<protein>
    <recommendedName>
        <fullName evidence="9">ABC-type quaternary amine transporter</fullName>
        <ecNumber evidence="9">7.6.2.9</ecNumber>
    </recommendedName>
</protein>
<dbReference type="InterPro" id="IPR013611">
    <property type="entry name" value="Transp-assoc_OB_typ2"/>
</dbReference>
<dbReference type="CDD" id="cd03259">
    <property type="entry name" value="ABC_Carb_Solutes_like"/>
    <property type="match status" value="1"/>
</dbReference>
<dbReference type="GO" id="GO:0015418">
    <property type="term" value="F:ABC-type quaternary ammonium compound transporting activity"/>
    <property type="evidence" value="ECO:0007669"/>
    <property type="project" value="UniProtKB-EC"/>
</dbReference>
<evidence type="ECO:0000256" key="5">
    <source>
        <dbReference type="ARBA" id="ARBA00022840"/>
    </source>
</evidence>
<sequence>MSATLRLDALTKSFDGRANAVDAVSLTVEPGECLAILGPSGSGKSSVLRAIAGLDSPTSGRILVDGTDVAGVAPERRGMAMVFQRPLLFPHLSVLDNVAFAATVAGTPRGEAREDARQFLALVQLEGFGSRPVTALSGGQEQRVALARALAARPRVLLLDEPFSALDPELRADMHELLGQLRERLKPTVVMVTHDRDEAAIVADRVALLRTGRLLQHDTVERLYTRPASLDVARLMGGRIEVAGVVREGVHRSPLGSIEAPAGESWPEGESVLVVRHEAVHLASPPVPAPQGMTGVTAVVTARHARGPRAAIELAVGSATLAAEVPASRPLTIGQEVAAHIPRSACTVVTPVPG</sequence>
<dbReference type="PANTHER" id="PTHR42781">
    <property type="entry name" value="SPERMIDINE/PUTRESCINE IMPORT ATP-BINDING PROTEIN POTA"/>
    <property type="match status" value="1"/>
</dbReference>
<dbReference type="Gene3D" id="3.40.50.300">
    <property type="entry name" value="P-loop containing nucleotide triphosphate hydrolases"/>
    <property type="match status" value="1"/>
</dbReference>
<evidence type="ECO:0000256" key="7">
    <source>
        <dbReference type="ARBA" id="ARBA00023065"/>
    </source>
</evidence>
<dbReference type="GO" id="GO:0005524">
    <property type="term" value="F:ATP binding"/>
    <property type="evidence" value="ECO:0007669"/>
    <property type="project" value="UniProtKB-KW"/>
</dbReference>
<dbReference type="InterPro" id="IPR003439">
    <property type="entry name" value="ABC_transporter-like_ATP-bd"/>
</dbReference>